<evidence type="ECO:0000256" key="1">
    <source>
        <dbReference type="ARBA" id="ARBA00002444"/>
    </source>
</evidence>
<dbReference type="InterPro" id="IPR014349">
    <property type="entry name" value="Rieske_Fe-S_prot"/>
</dbReference>
<evidence type="ECO:0000256" key="9">
    <source>
        <dbReference type="ARBA" id="ARBA00022714"/>
    </source>
</evidence>
<evidence type="ECO:0000256" key="20">
    <source>
        <dbReference type="ARBA" id="ARBA00034078"/>
    </source>
</evidence>
<keyword evidence="15" id="KW-0411">Iron-sulfur</keyword>
<keyword evidence="12" id="KW-0249">Electron transport</keyword>
<dbReference type="GO" id="GO:0046872">
    <property type="term" value="F:metal ion binding"/>
    <property type="evidence" value="ECO:0007669"/>
    <property type="project" value="UniProtKB-KW"/>
</dbReference>
<dbReference type="AlphaFoldDB" id="A0A3B1A5E1"/>
<dbReference type="InterPro" id="IPR019470">
    <property type="entry name" value="Ubiq_cytC_Rdtase_Fe-S_su_TAT"/>
</dbReference>
<keyword evidence="14" id="KW-0408">Iron</keyword>
<keyword evidence="11" id="KW-1278">Translocase</keyword>
<evidence type="ECO:0000256" key="8">
    <source>
        <dbReference type="ARBA" id="ARBA00022692"/>
    </source>
</evidence>
<evidence type="ECO:0000256" key="7">
    <source>
        <dbReference type="ARBA" id="ARBA00022475"/>
    </source>
</evidence>
<evidence type="ECO:0000256" key="10">
    <source>
        <dbReference type="ARBA" id="ARBA00022723"/>
    </source>
</evidence>
<evidence type="ECO:0000256" key="11">
    <source>
        <dbReference type="ARBA" id="ARBA00022967"/>
    </source>
</evidence>
<dbReference type="InterPro" id="IPR036922">
    <property type="entry name" value="Rieske_2Fe-2S_sf"/>
</dbReference>
<dbReference type="CDD" id="cd03470">
    <property type="entry name" value="Rieske_cytochrome_bc1"/>
    <property type="match status" value="1"/>
</dbReference>
<keyword evidence="22" id="KW-0560">Oxidoreductase</keyword>
<dbReference type="PRINTS" id="PR00162">
    <property type="entry name" value="RIESKE"/>
</dbReference>
<dbReference type="EC" id="7.1.1.8" evidence="4"/>
<evidence type="ECO:0000256" key="16">
    <source>
        <dbReference type="ARBA" id="ARBA00023136"/>
    </source>
</evidence>
<evidence type="ECO:0000256" key="19">
    <source>
        <dbReference type="ARBA" id="ARBA00032409"/>
    </source>
</evidence>
<proteinExistence type="predicted"/>
<dbReference type="NCBIfam" id="TIGR01409">
    <property type="entry name" value="TAT_signal_seq"/>
    <property type="match status" value="1"/>
</dbReference>
<evidence type="ECO:0000256" key="13">
    <source>
        <dbReference type="ARBA" id="ARBA00022989"/>
    </source>
</evidence>
<reference evidence="22" key="1">
    <citation type="submission" date="2018-06" db="EMBL/GenBank/DDBJ databases">
        <authorList>
            <person name="Zhirakovskaya E."/>
        </authorList>
    </citation>
    <scope>NUCLEOTIDE SEQUENCE</scope>
</reference>
<evidence type="ECO:0000256" key="12">
    <source>
        <dbReference type="ARBA" id="ARBA00022982"/>
    </source>
</evidence>
<dbReference type="InterPro" id="IPR017941">
    <property type="entry name" value="Rieske_2Fe-2S"/>
</dbReference>
<dbReference type="SUPFAM" id="SSF50022">
    <property type="entry name" value="ISP domain"/>
    <property type="match status" value="1"/>
</dbReference>
<keyword evidence="8" id="KW-0812">Transmembrane</keyword>
<keyword evidence="13" id="KW-1133">Transmembrane helix</keyword>
<dbReference type="InterPro" id="IPR006311">
    <property type="entry name" value="TAT_signal"/>
</dbReference>
<dbReference type="InterPro" id="IPR005805">
    <property type="entry name" value="Rieske_Fe-S_prot_C"/>
</dbReference>
<keyword evidence="16" id="KW-0472">Membrane</keyword>
<feature type="domain" description="Rieske" evidence="21">
    <location>
        <begin position="111"/>
        <end position="189"/>
    </location>
</feature>
<keyword evidence="10" id="KW-0479">Metal-binding</keyword>
<comment type="cofactor">
    <cofactor evidence="20">
        <name>[2Fe-2S] cluster</name>
        <dbReference type="ChEBI" id="CHEBI:190135"/>
    </cofactor>
</comment>
<name>A0A3B1A5E1_9ZZZZ</name>
<dbReference type="PROSITE" id="PS51296">
    <property type="entry name" value="RIESKE"/>
    <property type="match status" value="1"/>
</dbReference>
<dbReference type="EMBL" id="UOFT01000054">
    <property type="protein sequence ID" value="VAW96770.1"/>
    <property type="molecule type" value="Genomic_DNA"/>
</dbReference>
<dbReference type="GO" id="GO:0008121">
    <property type="term" value="F:quinol-cytochrome-c reductase activity"/>
    <property type="evidence" value="ECO:0007669"/>
    <property type="project" value="UniProtKB-EC"/>
</dbReference>
<comment type="function">
    <text evidence="1">Component of the ubiquinol-cytochrome c reductase complex (complex III or cytochrome b-c1 complex), which is a respiratory chain that generates an electrochemical potential coupled to ATP synthesis.</text>
</comment>
<keyword evidence="6" id="KW-0813">Transport</keyword>
<evidence type="ECO:0000256" key="3">
    <source>
        <dbReference type="ARBA" id="ARBA00011649"/>
    </source>
</evidence>
<evidence type="ECO:0000256" key="4">
    <source>
        <dbReference type="ARBA" id="ARBA00012951"/>
    </source>
</evidence>
<dbReference type="Pfam" id="PF00355">
    <property type="entry name" value="Rieske"/>
    <property type="match status" value="1"/>
</dbReference>
<evidence type="ECO:0000256" key="14">
    <source>
        <dbReference type="ARBA" id="ARBA00023004"/>
    </source>
</evidence>
<dbReference type="InterPro" id="IPR019546">
    <property type="entry name" value="TAT_signal_bac_arc"/>
</dbReference>
<dbReference type="InterPro" id="IPR006317">
    <property type="entry name" value="Ubiquinol_cyt_c_Rdtase_Fe-S-su"/>
</dbReference>
<evidence type="ECO:0000256" key="6">
    <source>
        <dbReference type="ARBA" id="ARBA00022448"/>
    </source>
</evidence>
<evidence type="ECO:0000256" key="2">
    <source>
        <dbReference type="ARBA" id="ARBA00004162"/>
    </source>
</evidence>
<evidence type="ECO:0000256" key="17">
    <source>
        <dbReference type="ARBA" id="ARBA00023157"/>
    </source>
</evidence>
<comment type="subunit">
    <text evidence="3">The main subunits of complex b-c1 are: cytochrome b, cytochrome c1 and the Rieske protein.</text>
</comment>
<dbReference type="PANTHER" id="PTHR10134">
    <property type="entry name" value="CYTOCHROME B-C1 COMPLEX SUBUNIT RIESKE, MITOCHONDRIAL"/>
    <property type="match status" value="1"/>
</dbReference>
<comment type="subcellular location">
    <subcellularLocation>
        <location evidence="2">Cell membrane</location>
        <topology evidence="2">Single-pass membrane protein</topology>
    </subcellularLocation>
</comment>
<evidence type="ECO:0000313" key="22">
    <source>
        <dbReference type="EMBL" id="VAW96770.1"/>
    </source>
</evidence>
<evidence type="ECO:0000256" key="15">
    <source>
        <dbReference type="ARBA" id="ARBA00023014"/>
    </source>
</evidence>
<accession>A0A3B1A5E1</accession>
<sequence length="198" mass="21510">MSEQDVDKSRRRFLTAATTVVGAIGAGAAVVPFVGSMMPSARALSAGAPVEVDISKLEPGRRLVIEWRKQPVWVLHRTKQNLDDLAKLEDKLADIESNSSKQPPYAKNKHRAIKPEYLVVIGICTHLGCSPQYRPEVGNVSFDSGWLGGFFCACHGSKFDLAGRVYSGVPAPTNLVIPPYMYINDDKVVVIGEDEGVA</sequence>
<keyword evidence="9" id="KW-0001">2Fe-2S</keyword>
<dbReference type="GO" id="GO:0005886">
    <property type="term" value="C:plasma membrane"/>
    <property type="evidence" value="ECO:0007669"/>
    <property type="project" value="UniProtKB-SubCell"/>
</dbReference>
<evidence type="ECO:0000259" key="21">
    <source>
        <dbReference type="PROSITE" id="PS51296"/>
    </source>
</evidence>
<comment type="catalytic activity">
    <reaction evidence="18">
        <text>a quinol + 2 Fe(III)-[cytochrome c](out) = a quinone + 2 Fe(II)-[cytochrome c](out) + 2 H(+)(out)</text>
        <dbReference type="Rhea" id="RHEA:11484"/>
        <dbReference type="Rhea" id="RHEA-COMP:10350"/>
        <dbReference type="Rhea" id="RHEA-COMP:14399"/>
        <dbReference type="ChEBI" id="CHEBI:15378"/>
        <dbReference type="ChEBI" id="CHEBI:24646"/>
        <dbReference type="ChEBI" id="CHEBI:29033"/>
        <dbReference type="ChEBI" id="CHEBI:29034"/>
        <dbReference type="ChEBI" id="CHEBI:132124"/>
        <dbReference type="EC" id="7.1.1.8"/>
    </reaction>
</comment>
<dbReference type="Gene3D" id="1.20.5.510">
    <property type="entry name" value="Single helix bin"/>
    <property type="match status" value="1"/>
</dbReference>
<dbReference type="NCBIfam" id="TIGR01416">
    <property type="entry name" value="Rieske_proteo"/>
    <property type="match status" value="1"/>
</dbReference>
<dbReference type="GO" id="GO:0016491">
    <property type="term" value="F:oxidoreductase activity"/>
    <property type="evidence" value="ECO:0007669"/>
    <property type="project" value="UniProtKB-KW"/>
</dbReference>
<keyword evidence="7" id="KW-1003">Cell membrane</keyword>
<keyword evidence="17" id="KW-1015">Disulfide bond</keyword>
<evidence type="ECO:0000256" key="5">
    <source>
        <dbReference type="ARBA" id="ARBA00019816"/>
    </source>
</evidence>
<dbReference type="Gene3D" id="2.102.10.10">
    <property type="entry name" value="Rieske [2Fe-2S] iron-sulphur domain"/>
    <property type="match status" value="1"/>
</dbReference>
<organism evidence="22">
    <name type="scientific">hydrothermal vent metagenome</name>
    <dbReference type="NCBI Taxonomy" id="652676"/>
    <lineage>
        <taxon>unclassified sequences</taxon>
        <taxon>metagenomes</taxon>
        <taxon>ecological metagenomes</taxon>
    </lineage>
</organism>
<evidence type="ECO:0000256" key="18">
    <source>
        <dbReference type="ARBA" id="ARBA00029351"/>
    </source>
</evidence>
<protein>
    <recommendedName>
        <fullName evidence="5">Ubiquinol-cytochrome c reductase iron-sulfur subunit</fullName>
        <ecNumber evidence="4">7.1.1.8</ecNumber>
    </recommendedName>
    <alternativeName>
        <fullName evidence="19">Rieske iron-sulfur protein</fullName>
    </alternativeName>
</protein>
<dbReference type="Pfam" id="PF10399">
    <property type="entry name" value="UCR_Fe-S_N"/>
    <property type="match status" value="1"/>
</dbReference>
<gene>
    <name evidence="22" type="ORF">MNBD_GAMMA23-1323</name>
</gene>
<dbReference type="PROSITE" id="PS51318">
    <property type="entry name" value="TAT"/>
    <property type="match status" value="1"/>
</dbReference>
<dbReference type="GO" id="GO:0051537">
    <property type="term" value="F:2 iron, 2 sulfur cluster binding"/>
    <property type="evidence" value="ECO:0007669"/>
    <property type="project" value="UniProtKB-KW"/>
</dbReference>